<evidence type="ECO:0000313" key="3">
    <source>
        <dbReference type="Proteomes" id="UP001223586"/>
    </source>
</evidence>
<dbReference type="RefSeq" id="WP_307230392.1">
    <property type="nucleotide sequence ID" value="NZ_JAUSTT010000016.1"/>
</dbReference>
<evidence type="ECO:0000259" key="1">
    <source>
        <dbReference type="Pfam" id="PF08378"/>
    </source>
</evidence>
<feature type="domain" description="NERD" evidence="1">
    <location>
        <begin position="145"/>
        <end position="253"/>
    </location>
</feature>
<dbReference type="Pfam" id="PF08378">
    <property type="entry name" value="NERD"/>
    <property type="match status" value="1"/>
</dbReference>
<name>A0ABT9WUA1_9BACI</name>
<comment type="caution">
    <text evidence="2">The sequence shown here is derived from an EMBL/GenBank/DDBJ whole genome shotgun (WGS) entry which is preliminary data.</text>
</comment>
<evidence type="ECO:0000313" key="2">
    <source>
        <dbReference type="EMBL" id="MDQ0176886.1"/>
    </source>
</evidence>
<proteinExistence type="predicted"/>
<dbReference type="InterPro" id="IPR011528">
    <property type="entry name" value="NERD"/>
</dbReference>
<reference evidence="2 3" key="1">
    <citation type="submission" date="2023-07" db="EMBL/GenBank/DDBJ databases">
        <title>Genomic Encyclopedia of Type Strains, Phase IV (KMG-IV): sequencing the most valuable type-strain genomes for metagenomic binning, comparative biology and taxonomic classification.</title>
        <authorList>
            <person name="Goeker M."/>
        </authorList>
    </citation>
    <scope>NUCLEOTIDE SEQUENCE [LARGE SCALE GENOMIC DNA]</scope>
    <source>
        <strain evidence="2 3">DSM 23837</strain>
    </source>
</reference>
<gene>
    <name evidence="2" type="ORF">J2S08_002744</name>
</gene>
<organism evidence="2 3">
    <name type="scientific">Bacillus chungangensis</name>
    <dbReference type="NCBI Taxonomy" id="587633"/>
    <lineage>
        <taxon>Bacteria</taxon>
        <taxon>Bacillati</taxon>
        <taxon>Bacillota</taxon>
        <taxon>Bacilli</taxon>
        <taxon>Bacillales</taxon>
        <taxon>Bacillaceae</taxon>
        <taxon>Bacillus</taxon>
    </lineage>
</organism>
<accession>A0ABT9WUA1</accession>
<keyword evidence="3" id="KW-1185">Reference proteome</keyword>
<dbReference type="InterPro" id="IPR012397">
    <property type="entry name" value="Pullulanase"/>
</dbReference>
<dbReference type="Proteomes" id="UP001223586">
    <property type="component" value="Unassembled WGS sequence"/>
</dbReference>
<dbReference type="EMBL" id="JAUSTT010000016">
    <property type="protein sequence ID" value="MDQ0176886.1"/>
    <property type="molecule type" value="Genomic_DNA"/>
</dbReference>
<sequence>MAQLIKLQDYVSRYEADVYRYPAQYVRLKKQQWDKLYVAWQNNQESPFEWENETEEVFDQEEERRGWKEKFKSLFKRNAEIDEPFELEEEKQEKDDTLFTFTAHFITAPETEEDLKHVFLDQLYKFQLKWASSTLTSKSYIDSKYWREEKLRYLLQRFPDTFLVLYEPIFLLKKAPVEMDVILLTPTEVWCISFLEAEDNAAFIGSNDNFWTKMFIEQEKRILNPLLSVNRMANIIQQLFHVHDISMPVRKAIISRNGYIDHPSMPLDLHILDKRSYRQWFDRQRKSSSPLKRVQLQAAQIFLEYCQTTSFKRLEWEEQDASDLIDDEKEA</sequence>
<protein>
    <recommendedName>
        <fullName evidence="1">NERD domain-containing protein</fullName>
    </recommendedName>
</protein>
<dbReference type="PIRSF" id="PIRSF012560">
    <property type="entry name" value="Pullulanase"/>
    <property type="match status" value="1"/>
</dbReference>